<dbReference type="Proteomes" id="UP000265801">
    <property type="component" value="Unassembled WGS sequence"/>
</dbReference>
<dbReference type="AlphaFoldDB" id="A0A3A1QYY8"/>
<name>A0A3A1QYY8_9BACI</name>
<dbReference type="GO" id="GO:0005975">
    <property type="term" value="P:carbohydrate metabolic process"/>
    <property type="evidence" value="ECO:0007669"/>
    <property type="project" value="InterPro"/>
</dbReference>
<proteinExistence type="inferred from homology"/>
<gene>
    <name evidence="7" type="ORF">D3H55_09635</name>
</gene>
<evidence type="ECO:0000313" key="7">
    <source>
        <dbReference type="EMBL" id="RIW34236.1"/>
    </source>
</evidence>
<comment type="caution">
    <text evidence="7">The sequence shown here is derived from an EMBL/GenBank/DDBJ whole genome shotgun (WGS) entry which is preliminary data.</text>
</comment>
<dbReference type="OrthoDB" id="9805821at2"/>
<dbReference type="NCBIfam" id="NF003740">
    <property type="entry name" value="PRK05337.1"/>
    <property type="match status" value="1"/>
</dbReference>
<evidence type="ECO:0000256" key="3">
    <source>
        <dbReference type="ARBA" id="ARBA00012663"/>
    </source>
</evidence>
<dbReference type="Gene3D" id="3.20.20.300">
    <property type="entry name" value="Glycoside hydrolase, family 3, N-terminal domain"/>
    <property type="match status" value="1"/>
</dbReference>
<dbReference type="EC" id="3.2.1.52" evidence="3"/>
<comment type="similarity">
    <text evidence="2">Belongs to the glycosyl hydrolase 3 family.</text>
</comment>
<evidence type="ECO:0000256" key="2">
    <source>
        <dbReference type="ARBA" id="ARBA00005336"/>
    </source>
</evidence>
<dbReference type="PANTHER" id="PTHR30480:SF13">
    <property type="entry name" value="BETA-HEXOSAMINIDASE"/>
    <property type="match status" value="1"/>
</dbReference>
<keyword evidence="8" id="KW-1185">Reference proteome</keyword>
<comment type="catalytic activity">
    <reaction evidence="1">
        <text>Hydrolysis of terminal non-reducing N-acetyl-D-hexosamine residues in N-acetyl-beta-D-hexosaminides.</text>
        <dbReference type="EC" id="3.2.1.52"/>
    </reaction>
</comment>
<reference evidence="7 8" key="1">
    <citation type="submission" date="2018-09" db="EMBL/GenBank/DDBJ databases">
        <title>Bacillus saliacetes sp. nov., isolated from Thai shrimp paste (Ka-pi).</title>
        <authorList>
            <person name="Daroonpunt R."/>
            <person name="Tanasupawat S."/>
            <person name="Yiamsombut S."/>
        </authorList>
    </citation>
    <scope>NUCLEOTIDE SEQUENCE [LARGE SCALE GENOMIC DNA]</scope>
    <source>
        <strain evidence="7 8">SKP7-4</strain>
    </source>
</reference>
<dbReference type="Pfam" id="PF00933">
    <property type="entry name" value="Glyco_hydro_3"/>
    <property type="match status" value="1"/>
</dbReference>
<evidence type="ECO:0000259" key="6">
    <source>
        <dbReference type="Pfam" id="PF00933"/>
    </source>
</evidence>
<dbReference type="PRINTS" id="PR00133">
    <property type="entry name" value="GLHYDRLASE3"/>
</dbReference>
<keyword evidence="5 7" id="KW-0326">Glycosidase</keyword>
<dbReference type="InterPro" id="IPR017853">
    <property type="entry name" value="GH"/>
</dbReference>
<protein>
    <recommendedName>
        <fullName evidence="3">beta-N-acetylhexosaminidase</fullName>
        <ecNumber evidence="3">3.2.1.52</ecNumber>
    </recommendedName>
</protein>
<evidence type="ECO:0000256" key="1">
    <source>
        <dbReference type="ARBA" id="ARBA00001231"/>
    </source>
</evidence>
<feature type="domain" description="Glycoside hydrolase family 3 N-terminal" evidence="6">
    <location>
        <begin position="9"/>
        <end position="331"/>
    </location>
</feature>
<evidence type="ECO:0000256" key="4">
    <source>
        <dbReference type="ARBA" id="ARBA00022801"/>
    </source>
</evidence>
<organism evidence="7 8">
    <name type="scientific">Bacillus salacetis</name>
    <dbReference type="NCBI Taxonomy" id="2315464"/>
    <lineage>
        <taxon>Bacteria</taxon>
        <taxon>Bacillati</taxon>
        <taxon>Bacillota</taxon>
        <taxon>Bacilli</taxon>
        <taxon>Bacillales</taxon>
        <taxon>Bacillaceae</taxon>
        <taxon>Bacillus</taxon>
    </lineage>
</organism>
<evidence type="ECO:0000313" key="8">
    <source>
        <dbReference type="Proteomes" id="UP000265801"/>
    </source>
</evidence>
<sequence length="537" mass="58528">MNKSSDIAKQIGKLLVVGFEGKTVNENIKEMIHGYHVGGIILFARNIGTPRETIALTSGLQKEAKNAGYQYPLMICIDQENGVVRRLGEGTTIFPGAMAIGATDNPENAYSIGLASGKELKSLGINWNLAPVIDVNNNPENPVIGVRSFGESAEKVAGFGKATMKGLQKAGVITTLKHFPGHGDTTADSHLELPIISHSKTRLDKIELVPFKACIETGADTIMSAHVYFPAIDREVGVPATLSKKVITGLLREELGFNGVVTTDCLEMNAISNGVGTESGGLKAIQAGVDLLMVSHTHSKQTGVIKEIKKAVECGELDELVITKANQRVEKLKERYLNWNDIPSEKELTGFSSIIESGKQEKIAYEVYQQSVTIVKNEGMFPIDLKNNTRILVIEPAKQTKMLVEDHIDSTLILGKAVKAFHASVDIYPIGVDLKPKEIEFIIEKCRDYDCTIIGTLTLTPGQVSLIKEIANNQLPHIIVSMRSPYDLSHFQEAAAYITTYEYTYPAIMVAAGAIFAKEQPSGVLPVTIKQEERRKG</sequence>
<evidence type="ECO:0000256" key="5">
    <source>
        <dbReference type="ARBA" id="ARBA00023295"/>
    </source>
</evidence>
<dbReference type="SUPFAM" id="SSF51445">
    <property type="entry name" value="(Trans)glycosidases"/>
    <property type="match status" value="1"/>
</dbReference>
<accession>A0A3A1QYY8</accession>
<dbReference type="InterPro" id="IPR001764">
    <property type="entry name" value="Glyco_hydro_3_N"/>
</dbReference>
<dbReference type="GO" id="GO:0004563">
    <property type="term" value="F:beta-N-acetylhexosaminidase activity"/>
    <property type="evidence" value="ECO:0007669"/>
    <property type="project" value="UniProtKB-EC"/>
</dbReference>
<dbReference type="PANTHER" id="PTHR30480">
    <property type="entry name" value="BETA-HEXOSAMINIDASE-RELATED"/>
    <property type="match status" value="1"/>
</dbReference>
<dbReference type="InterPro" id="IPR036881">
    <property type="entry name" value="Glyco_hydro_3_C_sf"/>
</dbReference>
<dbReference type="GO" id="GO:0009254">
    <property type="term" value="P:peptidoglycan turnover"/>
    <property type="evidence" value="ECO:0007669"/>
    <property type="project" value="TreeGrafter"/>
</dbReference>
<dbReference type="InterPro" id="IPR036962">
    <property type="entry name" value="Glyco_hydro_3_N_sf"/>
</dbReference>
<keyword evidence="4 7" id="KW-0378">Hydrolase</keyword>
<dbReference type="RefSeq" id="WP_119546703.1">
    <property type="nucleotide sequence ID" value="NZ_QXIR01000011.1"/>
</dbReference>
<dbReference type="InterPro" id="IPR050226">
    <property type="entry name" value="NagZ_Beta-hexosaminidase"/>
</dbReference>
<dbReference type="EMBL" id="QXIR01000011">
    <property type="protein sequence ID" value="RIW34236.1"/>
    <property type="molecule type" value="Genomic_DNA"/>
</dbReference>
<dbReference type="Gene3D" id="3.40.50.1700">
    <property type="entry name" value="Glycoside hydrolase family 3 C-terminal domain"/>
    <property type="match status" value="1"/>
</dbReference>